<protein>
    <recommendedName>
        <fullName evidence="6">Bacteriophage head to tail connecting protein</fullName>
    </recommendedName>
</protein>
<dbReference type="KEGG" id="dvm:DvMF_1072"/>
<feature type="compositionally biased region" description="Low complexity" evidence="4">
    <location>
        <begin position="571"/>
        <end position="586"/>
    </location>
</feature>
<dbReference type="HOGENOM" id="CLU_035407_0_0_7"/>
<dbReference type="eggNOG" id="ENOG502Z7XJ">
    <property type="taxonomic scope" value="Bacteria"/>
</dbReference>
<proteinExistence type="predicted"/>
<dbReference type="AlphaFoldDB" id="B8DPW9"/>
<dbReference type="InterPro" id="IPR020991">
    <property type="entry name" value="Connector_podovirus"/>
</dbReference>
<evidence type="ECO:0008006" key="6">
    <source>
        <dbReference type="Google" id="ProtNLM"/>
    </source>
</evidence>
<organism evidence="5">
    <name type="scientific">Nitratidesulfovibrio vulgaris (strain DSM 19637 / Miyazaki F)</name>
    <name type="common">Desulfovibrio vulgaris</name>
    <dbReference type="NCBI Taxonomy" id="883"/>
    <lineage>
        <taxon>Bacteria</taxon>
        <taxon>Pseudomonadati</taxon>
        <taxon>Thermodesulfobacteriota</taxon>
        <taxon>Desulfovibrionia</taxon>
        <taxon>Desulfovibrionales</taxon>
        <taxon>Desulfovibrionaceae</taxon>
        <taxon>Nitratidesulfovibrio</taxon>
    </lineage>
</organism>
<feature type="region of interest" description="Disordered" evidence="4">
    <location>
        <begin position="43"/>
        <end position="70"/>
    </location>
</feature>
<feature type="region of interest" description="Disordered" evidence="4">
    <location>
        <begin position="555"/>
        <end position="595"/>
    </location>
</feature>
<evidence type="ECO:0000256" key="4">
    <source>
        <dbReference type="SAM" id="MobiDB-lite"/>
    </source>
</evidence>
<name>B8DPW9_NITV9</name>
<dbReference type="EMBL" id="CP001197">
    <property type="protein sequence ID" value="ACL08026.1"/>
    <property type="molecule type" value="Genomic_DNA"/>
</dbReference>
<sequence>MTSQRLRDAREAVDFLERQRSPWEEAWRDIAAYVLPRRGRMHGRDPLGASAPGAVGGSSGVSGTHRSTDMRGGRVIDATATRAVRILAAGMQGGLTSPARPWFRLRLADGADAESGPARRWLDAVEQRLYWALARSNFYQASHALYTELAAFGSADLYQEVDPERLTRFAALTCGEFSWACDAAGRVDTVARRMLMTARQLAERYGEAHLSTGTRRMLRKEPNRHVEVVHLVRPRAVRTPGHGSGLHMPFESLVFEADGAAGDLLHEGGFEEFPHLAARWDVTGSDVYGRSPGMDVLPDVKMLQEMARSQLLAIHKVVNPPMRVPTGFKQRLNLIPGAQNYVAPGQPEAVAPLYQINPDIAAVTRKIDDVRKAVREGFFNDLFLMFTADGRSNVTAAEVAERGQEKLLMLGPVIERHQTELLDPLLTRTYGILRRAGALPPNPPELEGLEMRVEYVSALAQAQRLGAAQSIRQFAAEVTALSATAPGVLDKIDFDQAVDELASIGGVPARVVRSDAEVLRLRAEREAVQAAQGAAVAHGAAGAASALARVLGVEGGEDRGGTPGAAASVTSSALPRPSAPSAPIAPVDRVTEARA</sequence>
<accession>B8DPW9</accession>
<evidence type="ECO:0000256" key="2">
    <source>
        <dbReference type="ARBA" id="ARBA00022612"/>
    </source>
</evidence>
<keyword evidence="3" id="KW-0231">Viral genome packaging</keyword>
<reference evidence="5" key="1">
    <citation type="submission" date="2008-10" db="EMBL/GenBank/DDBJ databases">
        <title>Complete sequence of Desulfovibrio vulgaris str. 'Miyazaki F'.</title>
        <authorList>
            <person name="Lucas S."/>
            <person name="Copeland A."/>
            <person name="Lapidus A."/>
            <person name="Glavina del Rio T."/>
            <person name="Dalin E."/>
            <person name="Tice H."/>
            <person name="Bruce D."/>
            <person name="Goodwin L."/>
            <person name="Pitluck S."/>
            <person name="Sims D."/>
            <person name="Brettin T."/>
            <person name="Detter J.C."/>
            <person name="Han C."/>
            <person name="Larimer F."/>
            <person name="Land M."/>
            <person name="Hauser L."/>
            <person name="Kyrpides N."/>
            <person name="Mikhailova N."/>
            <person name="Hazen T.C."/>
            <person name="Richardson P."/>
        </authorList>
    </citation>
    <scope>NUCLEOTIDE SEQUENCE</scope>
    <source>
        <strain evidence="5">Miyazaki F</strain>
    </source>
</reference>
<evidence type="ECO:0000313" key="5">
    <source>
        <dbReference type="EMBL" id="ACL08026.1"/>
    </source>
</evidence>
<keyword evidence="2" id="KW-1188">Viral release from host cell</keyword>
<comment type="subcellular location">
    <subcellularLocation>
        <location evidence="1">Virion</location>
    </subcellularLocation>
</comment>
<dbReference type="Pfam" id="PF12236">
    <property type="entry name" value="Head-tail_con"/>
    <property type="match status" value="1"/>
</dbReference>
<evidence type="ECO:0000256" key="3">
    <source>
        <dbReference type="ARBA" id="ARBA00023219"/>
    </source>
</evidence>
<gene>
    <name evidence="5" type="ordered locus">DvMF_1072</name>
</gene>
<dbReference type="STRING" id="883.DvMF_1072"/>
<evidence type="ECO:0000256" key="1">
    <source>
        <dbReference type="ARBA" id="ARBA00004328"/>
    </source>
</evidence>